<dbReference type="AlphaFoldDB" id="A0A2T4GJN3"/>
<proteinExistence type="predicted"/>
<comment type="caution">
    <text evidence="1">The sequence shown here is derived from an EMBL/GenBank/DDBJ whole genome shotgun (WGS) entry which is preliminary data.</text>
</comment>
<dbReference type="OrthoDB" id="10510422at2759"/>
<protein>
    <submittedName>
        <fullName evidence="1">Uncharacterized protein</fullName>
    </submittedName>
</protein>
<organism evidence="1 2">
    <name type="scientific">Fusarium culmorum</name>
    <dbReference type="NCBI Taxonomy" id="5516"/>
    <lineage>
        <taxon>Eukaryota</taxon>
        <taxon>Fungi</taxon>
        <taxon>Dikarya</taxon>
        <taxon>Ascomycota</taxon>
        <taxon>Pezizomycotina</taxon>
        <taxon>Sordariomycetes</taxon>
        <taxon>Hypocreomycetidae</taxon>
        <taxon>Hypocreales</taxon>
        <taxon>Nectriaceae</taxon>
        <taxon>Fusarium</taxon>
    </lineage>
</organism>
<dbReference type="Proteomes" id="UP000241587">
    <property type="component" value="Unassembled WGS sequence"/>
</dbReference>
<accession>A0A2T4GJN3</accession>
<gene>
    <name evidence="1" type="ORF">FCULG_00000210</name>
</gene>
<evidence type="ECO:0000313" key="1">
    <source>
        <dbReference type="EMBL" id="PTD03773.1"/>
    </source>
</evidence>
<evidence type="ECO:0000313" key="2">
    <source>
        <dbReference type="Proteomes" id="UP000241587"/>
    </source>
</evidence>
<name>A0A2T4GJN3_FUSCU</name>
<dbReference type="EMBL" id="PVEM01000012">
    <property type="protein sequence ID" value="PTD03773.1"/>
    <property type="molecule type" value="Genomic_DNA"/>
</dbReference>
<sequence>MTQPWQFDENQPWVPASLRTVCSIPETIKTQGQLNLHPGEEGFLMGESPDGLEGHEEAINDLVQDPK</sequence>
<reference evidence="1 2" key="1">
    <citation type="submission" date="2018-02" db="EMBL/GenBank/DDBJ databases">
        <title>Fusarium culmorum secondary metabolites in fungal-bacterial-plant interactions.</title>
        <authorList>
            <person name="Schmidt R."/>
        </authorList>
    </citation>
    <scope>NUCLEOTIDE SEQUENCE [LARGE SCALE GENOMIC DNA]</scope>
    <source>
        <strain evidence="1 2">PV</strain>
    </source>
</reference>
<keyword evidence="2" id="KW-1185">Reference proteome</keyword>